<proteinExistence type="inferred from homology"/>
<dbReference type="GO" id="GO:0005886">
    <property type="term" value="C:plasma membrane"/>
    <property type="evidence" value="ECO:0007669"/>
    <property type="project" value="UniProtKB-SubCell"/>
</dbReference>
<comment type="function">
    <text evidence="7">Catalyzes the transfer of the diacylglyceryl group from phosphatidylglycerol to the sulfhydryl group of the N-terminal cysteine of a prolipoprotein, the first step in the formation of mature lipoproteins.</text>
</comment>
<reference evidence="8 9" key="1">
    <citation type="journal article" date="2016" name="Nat. Commun.">
        <title>Thousands of microbial genomes shed light on interconnected biogeochemical processes in an aquifer system.</title>
        <authorList>
            <person name="Anantharaman K."/>
            <person name="Brown C.T."/>
            <person name="Hug L.A."/>
            <person name="Sharon I."/>
            <person name="Castelle C.J."/>
            <person name="Probst A.J."/>
            <person name="Thomas B.C."/>
            <person name="Singh A."/>
            <person name="Wilkins M.J."/>
            <person name="Karaoz U."/>
            <person name="Brodie E.L."/>
            <person name="Williams K.H."/>
            <person name="Hubbard S.S."/>
            <person name="Banfield J.F."/>
        </authorList>
    </citation>
    <scope>NUCLEOTIDE SEQUENCE [LARGE SCALE GENOMIC DNA]</scope>
</reference>
<keyword evidence="6 7" id="KW-0472">Membrane</keyword>
<keyword evidence="2 7" id="KW-1003">Cell membrane</keyword>
<keyword evidence="3 7" id="KW-0808">Transferase</keyword>
<evidence type="ECO:0000256" key="1">
    <source>
        <dbReference type="ARBA" id="ARBA00007150"/>
    </source>
</evidence>
<sequence>MIPYLEIKTIQLGPLTIQAWGLFVAIGIFVGAWMGARMAKRRGLDGGAVWDASAWIVVGAMVMARVFHVALYDLATYLADPLSVIAVWRGGMSMFGGLVGATLAGVWFMRRRKLDFWKYADAMIYGLPFGIGIGRIGCFLIHDHPGTLTRFILGVRYPDGSIRHDLGFYESIYGFAIAIGFLVLARRNAKPPAYIVTFLVTYGIFRFFSDFLRVVDARYLGLTPAQYLSLVMVVAGGLVWYRSRFRADARW</sequence>
<keyword evidence="8" id="KW-0449">Lipoprotein</keyword>
<dbReference type="Proteomes" id="UP000176501">
    <property type="component" value="Unassembled WGS sequence"/>
</dbReference>
<keyword evidence="5 7" id="KW-1133">Transmembrane helix</keyword>
<evidence type="ECO:0000256" key="3">
    <source>
        <dbReference type="ARBA" id="ARBA00022679"/>
    </source>
</evidence>
<dbReference type="GO" id="GO:0008961">
    <property type="term" value="F:phosphatidylglycerol-prolipoprotein diacylglyceryl transferase activity"/>
    <property type="evidence" value="ECO:0007669"/>
    <property type="project" value="UniProtKB-UniRule"/>
</dbReference>
<keyword evidence="4 7" id="KW-0812">Transmembrane</keyword>
<gene>
    <name evidence="7" type="primary">lgt</name>
    <name evidence="8" type="ORF">A2304_01120</name>
</gene>
<comment type="subcellular location">
    <subcellularLocation>
        <location evidence="7">Cell membrane</location>
        <topology evidence="7">Multi-pass membrane protein</topology>
    </subcellularLocation>
</comment>
<dbReference type="EC" id="2.5.1.145" evidence="7"/>
<evidence type="ECO:0000256" key="6">
    <source>
        <dbReference type="ARBA" id="ARBA00023136"/>
    </source>
</evidence>
<organism evidence="8 9">
    <name type="scientific">Candidatus Uhrbacteria bacterium RIFOXYB2_FULL_57_15</name>
    <dbReference type="NCBI Taxonomy" id="1802422"/>
    <lineage>
        <taxon>Bacteria</taxon>
        <taxon>Candidatus Uhriibacteriota</taxon>
    </lineage>
</organism>
<evidence type="ECO:0000313" key="8">
    <source>
        <dbReference type="EMBL" id="OGL98763.1"/>
    </source>
</evidence>
<name>A0A1F7W7I6_9BACT</name>
<protein>
    <recommendedName>
        <fullName evidence="7">Phosphatidylglycerol--prolipoprotein diacylglyceryl transferase</fullName>
        <ecNumber evidence="7">2.5.1.145</ecNumber>
    </recommendedName>
</protein>
<comment type="catalytic activity">
    <reaction evidence="7">
        <text>L-cysteinyl-[prolipoprotein] + a 1,2-diacyl-sn-glycero-3-phospho-(1'-sn-glycerol) = an S-1,2-diacyl-sn-glyceryl-L-cysteinyl-[prolipoprotein] + sn-glycerol 1-phosphate + H(+)</text>
        <dbReference type="Rhea" id="RHEA:56712"/>
        <dbReference type="Rhea" id="RHEA-COMP:14679"/>
        <dbReference type="Rhea" id="RHEA-COMP:14680"/>
        <dbReference type="ChEBI" id="CHEBI:15378"/>
        <dbReference type="ChEBI" id="CHEBI:29950"/>
        <dbReference type="ChEBI" id="CHEBI:57685"/>
        <dbReference type="ChEBI" id="CHEBI:64716"/>
        <dbReference type="ChEBI" id="CHEBI:140658"/>
        <dbReference type="EC" id="2.5.1.145"/>
    </reaction>
</comment>
<evidence type="ECO:0000256" key="7">
    <source>
        <dbReference type="HAMAP-Rule" id="MF_01147"/>
    </source>
</evidence>
<feature type="transmembrane region" description="Helical" evidence="7">
    <location>
        <begin position="17"/>
        <end position="36"/>
    </location>
</feature>
<evidence type="ECO:0000256" key="4">
    <source>
        <dbReference type="ARBA" id="ARBA00022692"/>
    </source>
</evidence>
<accession>A0A1F7W7I6</accession>
<dbReference type="Pfam" id="PF01790">
    <property type="entry name" value="LGT"/>
    <property type="match status" value="1"/>
</dbReference>
<comment type="caution">
    <text evidence="8">The sequence shown here is derived from an EMBL/GenBank/DDBJ whole genome shotgun (WGS) entry which is preliminary data.</text>
</comment>
<feature type="transmembrane region" description="Helical" evidence="7">
    <location>
        <begin position="122"/>
        <end position="142"/>
    </location>
</feature>
<dbReference type="GO" id="GO:0042158">
    <property type="term" value="P:lipoprotein biosynthetic process"/>
    <property type="evidence" value="ECO:0007669"/>
    <property type="project" value="UniProtKB-UniRule"/>
</dbReference>
<dbReference type="HAMAP" id="MF_01147">
    <property type="entry name" value="Lgt"/>
    <property type="match status" value="1"/>
</dbReference>
<feature type="transmembrane region" description="Helical" evidence="7">
    <location>
        <begin position="48"/>
        <end position="71"/>
    </location>
</feature>
<feature type="transmembrane region" description="Helical" evidence="7">
    <location>
        <begin position="221"/>
        <end position="241"/>
    </location>
</feature>
<dbReference type="NCBIfam" id="TIGR00544">
    <property type="entry name" value="lgt"/>
    <property type="match status" value="1"/>
</dbReference>
<feature type="transmembrane region" description="Helical" evidence="7">
    <location>
        <begin position="166"/>
        <end position="185"/>
    </location>
</feature>
<comment type="similarity">
    <text evidence="1 7">Belongs to the Lgt family.</text>
</comment>
<dbReference type="PANTHER" id="PTHR30589">
    <property type="entry name" value="PROLIPOPROTEIN DIACYLGLYCERYL TRANSFERASE"/>
    <property type="match status" value="1"/>
</dbReference>
<feature type="transmembrane region" description="Helical" evidence="7">
    <location>
        <begin position="91"/>
        <end position="110"/>
    </location>
</feature>
<dbReference type="PANTHER" id="PTHR30589:SF0">
    <property type="entry name" value="PHOSPHATIDYLGLYCEROL--PROLIPOPROTEIN DIACYLGLYCERYL TRANSFERASE"/>
    <property type="match status" value="1"/>
</dbReference>
<dbReference type="UniPathway" id="UPA00664"/>
<feature type="transmembrane region" description="Helical" evidence="7">
    <location>
        <begin position="192"/>
        <end position="209"/>
    </location>
</feature>
<dbReference type="EMBL" id="MGFE01000016">
    <property type="protein sequence ID" value="OGL98763.1"/>
    <property type="molecule type" value="Genomic_DNA"/>
</dbReference>
<evidence type="ECO:0000313" key="9">
    <source>
        <dbReference type="Proteomes" id="UP000176501"/>
    </source>
</evidence>
<evidence type="ECO:0000256" key="5">
    <source>
        <dbReference type="ARBA" id="ARBA00022989"/>
    </source>
</evidence>
<comment type="pathway">
    <text evidence="7">Protein modification; lipoprotein biosynthesis (diacylglyceryl transfer).</text>
</comment>
<evidence type="ECO:0000256" key="2">
    <source>
        <dbReference type="ARBA" id="ARBA00022475"/>
    </source>
</evidence>
<dbReference type="InterPro" id="IPR001640">
    <property type="entry name" value="Lgt"/>
</dbReference>
<dbReference type="AlphaFoldDB" id="A0A1F7W7I6"/>
<feature type="binding site" evidence="7">
    <location>
        <position position="135"/>
    </location>
    <ligand>
        <name>a 1,2-diacyl-sn-glycero-3-phospho-(1'-sn-glycerol)</name>
        <dbReference type="ChEBI" id="CHEBI:64716"/>
    </ligand>
</feature>